<dbReference type="AlphaFoldDB" id="A0A2P8G3S1"/>
<evidence type="ECO:0000313" key="1">
    <source>
        <dbReference type="EMBL" id="PSL28628.1"/>
    </source>
</evidence>
<organism evidence="1 2">
    <name type="scientific">Dyadobacter jiangsuensis</name>
    <dbReference type="NCBI Taxonomy" id="1591085"/>
    <lineage>
        <taxon>Bacteria</taxon>
        <taxon>Pseudomonadati</taxon>
        <taxon>Bacteroidota</taxon>
        <taxon>Cytophagia</taxon>
        <taxon>Cytophagales</taxon>
        <taxon>Spirosomataceae</taxon>
        <taxon>Dyadobacter</taxon>
    </lineage>
</organism>
<protein>
    <submittedName>
        <fullName evidence="1">Uncharacterized protein</fullName>
    </submittedName>
</protein>
<evidence type="ECO:0000313" key="2">
    <source>
        <dbReference type="Proteomes" id="UP000241964"/>
    </source>
</evidence>
<name>A0A2P8G3S1_9BACT</name>
<accession>A0A2P8G3S1</accession>
<reference evidence="1 2" key="1">
    <citation type="submission" date="2018-03" db="EMBL/GenBank/DDBJ databases">
        <title>Genomic Encyclopedia of Archaeal and Bacterial Type Strains, Phase II (KMG-II): from individual species to whole genera.</title>
        <authorList>
            <person name="Goeker M."/>
        </authorList>
    </citation>
    <scope>NUCLEOTIDE SEQUENCE [LARGE SCALE GENOMIC DNA]</scope>
    <source>
        <strain evidence="1 2">DSM 29057</strain>
    </source>
</reference>
<gene>
    <name evidence="1" type="ORF">CLV60_106231</name>
</gene>
<dbReference type="EMBL" id="PYAS01000006">
    <property type="protein sequence ID" value="PSL28628.1"/>
    <property type="molecule type" value="Genomic_DNA"/>
</dbReference>
<dbReference type="Proteomes" id="UP000241964">
    <property type="component" value="Unassembled WGS sequence"/>
</dbReference>
<comment type="caution">
    <text evidence="1">The sequence shown here is derived from an EMBL/GenBank/DDBJ whole genome shotgun (WGS) entry which is preliminary data.</text>
</comment>
<sequence>MADFVLFVRLTLIYLDIKIGLKSPSFKQKFLEKINFDFIVIVK</sequence>
<keyword evidence="2" id="KW-1185">Reference proteome</keyword>
<proteinExistence type="predicted"/>